<protein>
    <recommendedName>
        <fullName evidence="4">Serine/threonine protein kinase</fullName>
    </recommendedName>
</protein>
<proteinExistence type="predicted"/>
<organism evidence="2 3">
    <name type="scientific">Paractinoplanes hotanensis</name>
    <dbReference type="NCBI Taxonomy" id="2906497"/>
    <lineage>
        <taxon>Bacteria</taxon>
        <taxon>Bacillati</taxon>
        <taxon>Actinomycetota</taxon>
        <taxon>Actinomycetes</taxon>
        <taxon>Micromonosporales</taxon>
        <taxon>Micromonosporaceae</taxon>
        <taxon>Paractinoplanes</taxon>
    </lineage>
</organism>
<dbReference type="EMBL" id="JAMQOL010000024">
    <property type="protein sequence ID" value="MCM4079763.1"/>
    <property type="molecule type" value="Genomic_DNA"/>
</dbReference>
<reference evidence="2 3" key="1">
    <citation type="submission" date="2022-06" db="EMBL/GenBank/DDBJ databases">
        <title>Actinoplanes abujensis sp. nov., isolated from Nigerian arid soil.</title>
        <authorList>
            <person name="Ding P."/>
        </authorList>
    </citation>
    <scope>NUCLEOTIDE SEQUENCE [LARGE SCALE GENOMIC DNA]</scope>
    <source>
        <strain evidence="3">TRM88002</strain>
    </source>
</reference>
<evidence type="ECO:0000256" key="1">
    <source>
        <dbReference type="SAM" id="MobiDB-lite"/>
    </source>
</evidence>
<evidence type="ECO:0008006" key="4">
    <source>
        <dbReference type="Google" id="ProtNLM"/>
    </source>
</evidence>
<comment type="caution">
    <text evidence="2">The sequence shown here is derived from an EMBL/GenBank/DDBJ whole genome shotgun (WGS) entry which is preliminary data.</text>
</comment>
<name>A0ABT0Y151_9ACTN</name>
<gene>
    <name evidence="2" type="ORF">LXN57_19495</name>
</gene>
<dbReference type="Proteomes" id="UP001523216">
    <property type="component" value="Unassembled WGS sequence"/>
</dbReference>
<dbReference type="RefSeq" id="WP_251799608.1">
    <property type="nucleotide sequence ID" value="NZ_JAMQOL010000024.1"/>
</dbReference>
<evidence type="ECO:0000313" key="2">
    <source>
        <dbReference type="EMBL" id="MCM4079763.1"/>
    </source>
</evidence>
<keyword evidence="3" id="KW-1185">Reference proteome</keyword>
<feature type="compositionally biased region" description="Pro residues" evidence="1">
    <location>
        <begin position="32"/>
        <end position="41"/>
    </location>
</feature>
<sequence>MTAAVAVPAALLAWAPWSSTLPEVERGNARCPSPPSAPPPAQSGTGPLVPDVRYHMVQLCPPASAGRTSFRILNDRTSTEIVNRINALSTAPPSPVCATAAGSPIDLVLRAGSTETIIRLDTGPCGSAHHDGVVRYGAHDLYRYTTDLLEH</sequence>
<accession>A0ABT0Y151</accession>
<evidence type="ECO:0000313" key="3">
    <source>
        <dbReference type="Proteomes" id="UP001523216"/>
    </source>
</evidence>
<feature type="region of interest" description="Disordered" evidence="1">
    <location>
        <begin position="24"/>
        <end position="48"/>
    </location>
</feature>